<evidence type="ECO:0000256" key="10">
    <source>
        <dbReference type="SAM" id="MobiDB-lite"/>
    </source>
</evidence>
<feature type="region of interest" description="Disordered" evidence="10">
    <location>
        <begin position="157"/>
        <end position="249"/>
    </location>
</feature>
<dbReference type="EMBL" id="NQVE01000188">
    <property type="protein sequence ID" value="RAL41297.1"/>
    <property type="molecule type" value="Genomic_DNA"/>
</dbReference>
<comment type="subcellular location">
    <subcellularLocation>
        <location evidence="1">Nucleus</location>
        <location evidence="1">Nuclear pore complex</location>
    </subcellularLocation>
</comment>
<keyword evidence="13" id="KW-1185">Reference proteome</keyword>
<feature type="region of interest" description="Disordered" evidence="10">
    <location>
        <begin position="1"/>
        <end position="45"/>
    </location>
</feature>
<organism evidence="12 13">
    <name type="scientific">Cuscuta australis</name>
    <dbReference type="NCBI Taxonomy" id="267555"/>
    <lineage>
        <taxon>Eukaryota</taxon>
        <taxon>Viridiplantae</taxon>
        <taxon>Streptophyta</taxon>
        <taxon>Embryophyta</taxon>
        <taxon>Tracheophyta</taxon>
        <taxon>Spermatophyta</taxon>
        <taxon>Magnoliopsida</taxon>
        <taxon>eudicotyledons</taxon>
        <taxon>Gunneridae</taxon>
        <taxon>Pentapetalae</taxon>
        <taxon>asterids</taxon>
        <taxon>lamiids</taxon>
        <taxon>Solanales</taxon>
        <taxon>Convolvulaceae</taxon>
        <taxon>Cuscuteae</taxon>
        <taxon>Cuscuta</taxon>
        <taxon>Cuscuta subgen. Grammica</taxon>
        <taxon>Cuscuta sect. Cleistogrammica</taxon>
    </lineage>
</organism>
<dbReference type="PANTHER" id="PTHR23138:SF142">
    <property type="entry name" value="RAN-BINDING PROTEIN 3B-RELATED"/>
    <property type="match status" value="1"/>
</dbReference>
<dbReference type="Pfam" id="PF00638">
    <property type="entry name" value="Ran_BP1"/>
    <property type="match status" value="1"/>
</dbReference>
<evidence type="ECO:0000256" key="4">
    <source>
        <dbReference type="ARBA" id="ARBA00022816"/>
    </source>
</evidence>
<dbReference type="Gene3D" id="2.30.29.30">
    <property type="entry name" value="Pleckstrin-homology domain (PH domain)/Phosphotyrosine-binding domain (PTB)"/>
    <property type="match status" value="1"/>
</dbReference>
<evidence type="ECO:0000256" key="8">
    <source>
        <dbReference type="ARBA" id="ARBA00023132"/>
    </source>
</evidence>
<dbReference type="SMART" id="SM00160">
    <property type="entry name" value="RanBD"/>
    <property type="match status" value="1"/>
</dbReference>
<evidence type="ECO:0000256" key="5">
    <source>
        <dbReference type="ARBA" id="ARBA00022927"/>
    </source>
</evidence>
<gene>
    <name evidence="12" type="ORF">DM860_010091</name>
</gene>
<keyword evidence="4" id="KW-0509">mRNA transport</keyword>
<dbReference type="InterPro" id="IPR045255">
    <property type="entry name" value="RanBP1-like"/>
</dbReference>
<dbReference type="PROSITE" id="PS50196">
    <property type="entry name" value="RANBD1"/>
    <property type="match status" value="1"/>
</dbReference>
<protein>
    <recommendedName>
        <fullName evidence="11">RanBD1 domain-containing protein</fullName>
    </recommendedName>
</protein>
<proteinExistence type="predicted"/>
<dbReference type="PANTHER" id="PTHR23138">
    <property type="entry name" value="RAN BINDING PROTEIN"/>
    <property type="match status" value="1"/>
</dbReference>
<dbReference type="InterPro" id="IPR015007">
    <property type="entry name" value="NUP2/50/61"/>
</dbReference>
<feature type="compositionally biased region" description="Basic and acidic residues" evidence="10">
    <location>
        <begin position="195"/>
        <end position="239"/>
    </location>
</feature>
<evidence type="ECO:0000256" key="3">
    <source>
        <dbReference type="ARBA" id="ARBA00022737"/>
    </source>
</evidence>
<dbReference type="SUPFAM" id="SSF50729">
    <property type="entry name" value="PH domain-like"/>
    <property type="match status" value="1"/>
</dbReference>
<sequence length="456" mass="49519">MENAENVLPPSKKRAAGRELSRDNPGLDDDDETTVQETGTFKKASDEVMANRRIVKVRRHATSSAPAPSTNPFAGIRLVPPTTPFVSTDKTEGVKLDKVEEKHDVSVDSVEVKGDGVFPVSSGLNGNKEFEAVKDDASKDAETEKVEVDKVIDVAKDEVNKESEEVKGEVNKEVGVVKSDLDKEAEWGKTQSENQTKDPDRVDSTVHKNSAEIVSEKLESDEKSEGKNESRKDTEGEKTENEDEKANAGIPFSSFQQLSSTPNAFTGFAGTGFSGSTFSFGSISKEAKLDQPSFGVGAPSNNNGNNSLFGGSGFPSMQERSIETGEENEDAVFAADSALFEFIGGWRERGKGEVKVNVSTDESRKARLVMRSRGNCRLILNANLFPEMKLTNMDKKGITFACINSACETKDKLVTYALKFKDTSVLEEFRAAVMEHKGCPASTLKTPENSPDASEV</sequence>
<keyword evidence="9" id="KW-0539">Nucleus</keyword>
<reference evidence="12 13" key="1">
    <citation type="submission" date="2018-06" db="EMBL/GenBank/DDBJ databases">
        <title>The Genome of Cuscuta australis (Dodder) Provides Insight into the Evolution of Plant Parasitism.</title>
        <authorList>
            <person name="Liu H."/>
        </authorList>
    </citation>
    <scope>NUCLEOTIDE SEQUENCE [LARGE SCALE GENOMIC DNA]</scope>
    <source>
        <strain evidence="13">cv. Yunnan</strain>
        <tissue evidence="12">Vines</tissue>
    </source>
</reference>
<evidence type="ECO:0000256" key="9">
    <source>
        <dbReference type="ARBA" id="ARBA00023242"/>
    </source>
</evidence>
<dbReference type="AlphaFoldDB" id="A0A328D661"/>
<evidence type="ECO:0000256" key="6">
    <source>
        <dbReference type="ARBA" id="ARBA00022990"/>
    </source>
</evidence>
<keyword evidence="8" id="KW-0906">Nuclear pore complex</keyword>
<feature type="compositionally biased region" description="Basic and acidic residues" evidence="10">
    <location>
        <begin position="157"/>
        <end position="172"/>
    </location>
</feature>
<dbReference type="CDD" id="cd13169">
    <property type="entry name" value="RanBD_NUP50_plant"/>
    <property type="match status" value="1"/>
</dbReference>
<keyword evidence="6" id="KW-0007">Acetylation</keyword>
<dbReference type="Proteomes" id="UP000249390">
    <property type="component" value="Unassembled WGS sequence"/>
</dbReference>
<keyword evidence="2" id="KW-0813">Transport</keyword>
<keyword evidence="7" id="KW-0811">Translocation</keyword>
<dbReference type="InterPro" id="IPR011993">
    <property type="entry name" value="PH-like_dom_sf"/>
</dbReference>
<evidence type="ECO:0000313" key="12">
    <source>
        <dbReference type="EMBL" id="RAL41297.1"/>
    </source>
</evidence>
<dbReference type="Pfam" id="PF08911">
    <property type="entry name" value="NUP50"/>
    <property type="match status" value="1"/>
</dbReference>
<dbReference type="GO" id="GO:0005643">
    <property type="term" value="C:nuclear pore"/>
    <property type="evidence" value="ECO:0007669"/>
    <property type="project" value="UniProtKB-SubCell"/>
</dbReference>
<feature type="domain" description="RanBD1" evidence="11">
    <location>
        <begin position="314"/>
        <end position="435"/>
    </location>
</feature>
<evidence type="ECO:0000256" key="2">
    <source>
        <dbReference type="ARBA" id="ARBA00022448"/>
    </source>
</evidence>
<keyword evidence="5" id="KW-0653">Protein transport</keyword>
<evidence type="ECO:0000313" key="13">
    <source>
        <dbReference type="Proteomes" id="UP000249390"/>
    </source>
</evidence>
<keyword evidence="3" id="KW-0677">Repeat</keyword>
<comment type="caution">
    <text evidence="12">The sequence shown here is derived from an EMBL/GenBank/DDBJ whole genome shotgun (WGS) entry which is preliminary data.</text>
</comment>
<accession>A0A328D661</accession>
<dbReference type="GO" id="GO:0015031">
    <property type="term" value="P:protein transport"/>
    <property type="evidence" value="ECO:0007669"/>
    <property type="project" value="UniProtKB-KW"/>
</dbReference>
<name>A0A328D661_9ASTE</name>
<dbReference type="GO" id="GO:0051028">
    <property type="term" value="P:mRNA transport"/>
    <property type="evidence" value="ECO:0007669"/>
    <property type="project" value="UniProtKB-KW"/>
</dbReference>
<evidence type="ECO:0000259" key="11">
    <source>
        <dbReference type="PROSITE" id="PS50196"/>
    </source>
</evidence>
<dbReference type="InterPro" id="IPR000156">
    <property type="entry name" value="Ran_bind_dom"/>
</dbReference>
<evidence type="ECO:0000256" key="7">
    <source>
        <dbReference type="ARBA" id="ARBA00023010"/>
    </source>
</evidence>
<dbReference type="InterPro" id="IPR045207">
    <property type="entry name" value="RanBD_NUP50_plant"/>
</dbReference>
<evidence type="ECO:0000256" key="1">
    <source>
        <dbReference type="ARBA" id="ARBA00004567"/>
    </source>
</evidence>